<feature type="transmembrane region" description="Helical" evidence="10">
    <location>
        <begin position="277"/>
        <end position="297"/>
    </location>
</feature>
<dbReference type="RefSeq" id="WP_337889645.1">
    <property type="nucleotide sequence ID" value="NZ_JBAHVI010000003.1"/>
</dbReference>
<keyword evidence="4" id="KW-0328">Glycosyltransferase</keyword>
<evidence type="ECO:0000256" key="6">
    <source>
        <dbReference type="ARBA" id="ARBA00022692"/>
    </source>
</evidence>
<dbReference type="Proteomes" id="UP001359781">
    <property type="component" value="Unassembled WGS sequence"/>
</dbReference>
<dbReference type="EMBL" id="JBAHVJ010000002">
    <property type="protein sequence ID" value="MEJ4099063.1"/>
    <property type="molecule type" value="Genomic_DNA"/>
</dbReference>
<evidence type="ECO:0008006" key="13">
    <source>
        <dbReference type="Google" id="ProtNLM"/>
    </source>
</evidence>
<keyword evidence="3" id="KW-0337">GPI-anchor biosynthesis</keyword>
<keyword evidence="5" id="KW-0808">Transferase</keyword>
<dbReference type="PANTHER" id="PTHR12468">
    <property type="entry name" value="GPI MANNOSYLTRANSFERASE 2"/>
    <property type="match status" value="1"/>
</dbReference>
<evidence type="ECO:0000256" key="1">
    <source>
        <dbReference type="ARBA" id="ARBA00004477"/>
    </source>
</evidence>
<keyword evidence="8 10" id="KW-1133">Transmembrane helix</keyword>
<evidence type="ECO:0000256" key="4">
    <source>
        <dbReference type="ARBA" id="ARBA00022676"/>
    </source>
</evidence>
<comment type="pathway">
    <text evidence="2">Glycolipid biosynthesis; glycosylphosphatidylinositol-anchor biosynthesis.</text>
</comment>
<keyword evidence="6 10" id="KW-0812">Transmembrane</keyword>
<evidence type="ECO:0000256" key="2">
    <source>
        <dbReference type="ARBA" id="ARBA00004687"/>
    </source>
</evidence>
<accession>A0ABU8NVN0</accession>
<evidence type="ECO:0000313" key="12">
    <source>
        <dbReference type="Proteomes" id="UP001359781"/>
    </source>
</evidence>
<name>A0ABU8NVN0_9CORY</name>
<keyword evidence="12" id="KW-1185">Reference proteome</keyword>
<keyword evidence="7" id="KW-0256">Endoplasmic reticulum</keyword>
<proteinExistence type="predicted"/>
<feature type="transmembrane region" description="Helical" evidence="10">
    <location>
        <begin position="179"/>
        <end position="208"/>
    </location>
</feature>
<evidence type="ECO:0000256" key="8">
    <source>
        <dbReference type="ARBA" id="ARBA00022989"/>
    </source>
</evidence>
<evidence type="ECO:0000256" key="3">
    <source>
        <dbReference type="ARBA" id="ARBA00022502"/>
    </source>
</evidence>
<organism evidence="11 12">
    <name type="scientific">Corynebacterium mastitidis</name>
    <dbReference type="NCBI Taxonomy" id="161890"/>
    <lineage>
        <taxon>Bacteria</taxon>
        <taxon>Bacillati</taxon>
        <taxon>Actinomycetota</taxon>
        <taxon>Actinomycetes</taxon>
        <taxon>Mycobacteriales</taxon>
        <taxon>Corynebacteriaceae</taxon>
        <taxon>Corynebacterium</taxon>
    </lineage>
</organism>
<dbReference type="InterPro" id="IPR007315">
    <property type="entry name" value="PIG-V/Gpi18"/>
</dbReference>
<reference evidence="11 12" key="1">
    <citation type="submission" date="2024-02" db="EMBL/GenBank/DDBJ databases">
        <title>Whole genome sequencing and characterization of Corynebacterium isolated from the ocular surface of dry eye disease sufferers.</title>
        <authorList>
            <person name="Naqvi M."/>
        </authorList>
    </citation>
    <scope>NUCLEOTIDE SEQUENCE [LARGE SCALE GENOMIC DNA]</scope>
    <source>
        <strain evidence="11 12">PCRF</strain>
    </source>
</reference>
<evidence type="ECO:0000256" key="5">
    <source>
        <dbReference type="ARBA" id="ARBA00022679"/>
    </source>
</evidence>
<feature type="transmembrane region" description="Helical" evidence="10">
    <location>
        <begin position="215"/>
        <end position="234"/>
    </location>
</feature>
<feature type="transmembrane region" description="Helical" evidence="10">
    <location>
        <begin position="105"/>
        <end position="127"/>
    </location>
</feature>
<gene>
    <name evidence="11" type="ORF">V5S96_01615</name>
</gene>
<evidence type="ECO:0000256" key="7">
    <source>
        <dbReference type="ARBA" id="ARBA00022824"/>
    </source>
</evidence>
<evidence type="ECO:0000313" key="11">
    <source>
        <dbReference type="EMBL" id="MEJ4099063.1"/>
    </source>
</evidence>
<keyword evidence="9 10" id="KW-0472">Membrane</keyword>
<feature type="transmembrane region" description="Helical" evidence="10">
    <location>
        <begin position="20"/>
        <end position="43"/>
    </location>
</feature>
<protein>
    <recommendedName>
        <fullName evidence="13">GPI mannosyltransferase 2</fullName>
    </recommendedName>
</protein>
<evidence type="ECO:0000256" key="9">
    <source>
        <dbReference type="ARBA" id="ARBA00023136"/>
    </source>
</evidence>
<comment type="subcellular location">
    <subcellularLocation>
        <location evidence="1">Endoplasmic reticulum membrane</location>
        <topology evidence="1">Multi-pass membrane protein</topology>
    </subcellularLocation>
</comment>
<feature type="transmembrane region" description="Helical" evidence="10">
    <location>
        <begin position="355"/>
        <end position="381"/>
    </location>
</feature>
<evidence type="ECO:0000256" key="10">
    <source>
        <dbReference type="SAM" id="Phobius"/>
    </source>
</evidence>
<feature type="transmembrane region" description="Helical" evidence="10">
    <location>
        <begin position="139"/>
        <end position="159"/>
    </location>
</feature>
<dbReference type="PANTHER" id="PTHR12468:SF2">
    <property type="entry name" value="GPI MANNOSYLTRANSFERASE 2"/>
    <property type="match status" value="1"/>
</dbReference>
<feature type="transmembrane region" description="Helical" evidence="10">
    <location>
        <begin position="304"/>
        <end position="326"/>
    </location>
</feature>
<feature type="transmembrane region" description="Helical" evidence="10">
    <location>
        <begin position="332"/>
        <end position="348"/>
    </location>
</feature>
<sequence>MWRVTSLRSATTVPARLVWLYGLVSFAAGAAVRVLVLAVFAQVNDSHLGDLMTKWDTAHYERIAESGYFDGPAIDSVPPHQRLLAFFPALPLLMRVGHALTGLDYAAVGMALNALCGVIMAAGVAAIAARLGAGRRGAFAAALVVTSAPMAITFSMPYTEAPFGALAMWSLVAMMDRRWLLAGALIFLCGFVRLTAVDLVAVLGAMVLLRARTQWRAWAGLALSPLSALGYVWWASRHTREVGGYFGLQKEGWHTGVDFGVASVRFAWTTLLESQELGYFLSVAVMIAAVVSLALTWNKASLSMWLPVWVFAVALSANILLSDGIMHSRPRLLLPAAIALVPLVLGWERRAGGRALAWGLSAWVLVGAWFSAYMLAVFPWAI</sequence>
<comment type="caution">
    <text evidence="11">The sequence shown here is derived from an EMBL/GenBank/DDBJ whole genome shotgun (WGS) entry which is preliminary data.</text>
</comment>